<evidence type="ECO:0000256" key="1">
    <source>
        <dbReference type="SAM" id="MobiDB-lite"/>
    </source>
</evidence>
<evidence type="ECO:0000313" key="2">
    <source>
        <dbReference type="EMBL" id="GAA4993663.1"/>
    </source>
</evidence>
<proteinExistence type="predicted"/>
<organism evidence="2 3">
    <name type="scientific">Streptomyces siamensis</name>
    <dbReference type="NCBI Taxonomy" id="1274986"/>
    <lineage>
        <taxon>Bacteria</taxon>
        <taxon>Bacillati</taxon>
        <taxon>Actinomycetota</taxon>
        <taxon>Actinomycetes</taxon>
        <taxon>Kitasatosporales</taxon>
        <taxon>Streptomycetaceae</taxon>
        <taxon>Streptomyces</taxon>
    </lineage>
</organism>
<comment type="caution">
    <text evidence="2">The sequence shown here is derived from an EMBL/GenBank/DDBJ whole genome shotgun (WGS) entry which is preliminary data.</text>
</comment>
<reference evidence="3" key="1">
    <citation type="journal article" date="2019" name="Int. J. Syst. Evol. Microbiol.">
        <title>The Global Catalogue of Microorganisms (GCM) 10K type strain sequencing project: providing services to taxonomists for standard genome sequencing and annotation.</title>
        <authorList>
            <consortium name="The Broad Institute Genomics Platform"/>
            <consortium name="The Broad Institute Genome Sequencing Center for Infectious Disease"/>
            <person name="Wu L."/>
            <person name="Ma J."/>
        </authorList>
    </citation>
    <scope>NUCLEOTIDE SEQUENCE [LARGE SCALE GENOMIC DNA]</scope>
    <source>
        <strain evidence="3">JCM 18409</strain>
    </source>
</reference>
<sequence>MSVQRRVVEVHGGGDGPTRLLNTETETAGTGEEVDSQPLALAEAFKPPLKALRLATVRVWIKPEVVAAFKGYAVPSLLHSTALRTHEMNEHQEITDALVEARIPAS</sequence>
<name>A0ABP9IB05_9ACTN</name>
<evidence type="ECO:0000313" key="3">
    <source>
        <dbReference type="Proteomes" id="UP001501759"/>
    </source>
</evidence>
<dbReference type="EMBL" id="BAABKB010000001">
    <property type="protein sequence ID" value="GAA4993663.1"/>
    <property type="molecule type" value="Genomic_DNA"/>
</dbReference>
<dbReference type="Proteomes" id="UP001501759">
    <property type="component" value="Unassembled WGS sequence"/>
</dbReference>
<accession>A0ABP9IB05</accession>
<protein>
    <submittedName>
        <fullName evidence="2">Uncharacterized protein</fullName>
    </submittedName>
</protein>
<feature type="region of interest" description="Disordered" evidence="1">
    <location>
        <begin position="1"/>
        <end position="22"/>
    </location>
</feature>
<keyword evidence="3" id="KW-1185">Reference proteome</keyword>
<gene>
    <name evidence="2" type="ORF">GCM10023335_01620</name>
</gene>